<evidence type="ECO:0000256" key="8">
    <source>
        <dbReference type="RuleBase" id="RU362110"/>
    </source>
</evidence>
<dbReference type="SUPFAM" id="SSF75005">
    <property type="entry name" value="Arabinanase/levansucrase/invertase"/>
    <property type="match status" value="1"/>
</dbReference>
<evidence type="ECO:0000256" key="1">
    <source>
        <dbReference type="ARBA" id="ARBA00004914"/>
    </source>
</evidence>
<dbReference type="PANTHER" id="PTHR43101:SF1">
    <property type="entry name" value="BETA-FRUCTOSIDASE"/>
    <property type="match status" value="1"/>
</dbReference>
<dbReference type="Gene3D" id="2.115.10.20">
    <property type="entry name" value="Glycosyl hydrolase domain, family 43"/>
    <property type="match status" value="1"/>
</dbReference>
<evidence type="ECO:0000256" key="6">
    <source>
        <dbReference type="ARBA" id="ARBA00023295"/>
    </source>
</evidence>
<comment type="function">
    <text evidence="9">Enables the bacterium to metabolize sucrose as a sole carbon source.</text>
</comment>
<organism evidence="12 13">
    <name type="scientific">Salibacterium salarium</name>
    <dbReference type="NCBI Taxonomy" id="284579"/>
    <lineage>
        <taxon>Bacteria</taxon>
        <taxon>Bacillati</taxon>
        <taxon>Bacillota</taxon>
        <taxon>Bacilli</taxon>
        <taxon>Bacillales</taxon>
        <taxon>Bacillaceae</taxon>
    </lineage>
</organism>
<dbReference type="InterPro" id="IPR023296">
    <property type="entry name" value="Glyco_hydro_beta-prop_sf"/>
</dbReference>
<dbReference type="GO" id="GO:0004564">
    <property type="term" value="F:beta-fructofuranosidase activity"/>
    <property type="evidence" value="ECO:0007669"/>
    <property type="project" value="UniProtKB-EC"/>
</dbReference>
<dbReference type="InterPro" id="IPR013189">
    <property type="entry name" value="Glyco_hydro_32_C"/>
</dbReference>
<proteinExistence type="inferred from homology"/>
<dbReference type="PANTHER" id="PTHR43101">
    <property type="entry name" value="BETA-FRUCTOSIDASE"/>
    <property type="match status" value="1"/>
</dbReference>
<evidence type="ECO:0000256" key="4">
    <source>
        <dbReference type="ARBA" id="ARBA00019623"/>
    </source>
</evidence>
<dbReference type="SMART" id="SM00640">
    <property type="entry name" value="Glyco_32"/>
    <property type="match status" value="1"/>
</dbReference>
<evidence type="ECO:0000256" key="2">
    <source>
        <dbReference type="ARBA" id="ARBA00009902"/>
    </source>
</evidence>
<comment type="similarity">
    <text evidence="2 8">Belongs to the glycosyl hydrolase 32 family.</text>
</comment>
<dbReference type="InterPro" id="IPR013148">
    <property type="entry name" value="Glyco_hydro_32_N"/>
</dbReference>
<dbReference type="NCBIfam" id="TIGR01322">
    <property type="entry name" value="scrB_fam"/>
    <property type="match status" value="1"/>
</dbReference>
<reference evidence="12 13" key="1">
    <citation type="submission" date="2018-10" db="EMBL/GenBank/DDBJ databases">
        <title>Draft genome sequence of Bacillus salarius IM0101, isolated from a hypersaline soil in Inner Mongolia, China.</title>
        <authorList>
            <person name="Yamprayoonswat W."/>
            <person name="Boonvisut S."/>
            <person name="Jumpathong W."/>
            <person name="Sittihan S."/>
            <person name="Ruangsuj P."/>
            <person name="Wanthongcharoen S."/>
            <person name="Thongpramul N."/>
            <person name="Pimmason S."/>
            <person name="Yu B."/>
            <person name="Yasawong M."/>
        </authorList>
    </citation>
    <scope>NUCLEOTIDE SEQUENCE [LARGE SCALE GENOMIC DNA]</scope>
    <source>
        <strain evidence="12 13">IM0101</strain>
    </source>
</reference>
<keyword evidence="9" id="KW-0119">Carbohydrate metabolism</keyword>
<evidence type="ECO:0000259" key="11">
    <source>
        <dbReference type="Pfam" id="PF08244"/>
    </source>
</evidence>
<dbReference type="InterPro" id="IPR018053">
    <property type="entry name" value="Glyco_hydro_32_AS"/>
</dbReference>
<comment type="catalytic activity">
    <reaction evidence="8">
        <text>Hydrolysis of terminal non-reducing beta-D-fructofuranoside residues in beta-D-fructofuranosides.</text>
        <dbReference type="EC" id="3.2.1.26"/>
    </reaction>
</comment>
<dbReference type="GO" id="GO:0005737">
    <property type="term" value="C:cytoplasm"/>
    <property type="evidence" value="ECO:0007669"/>
    <property type="project" value="UniProtKB-SubCell"/>
</dbReference>
<evidence type="ECO:0000259" key="10">
    <source>
        <dbReference type="Pfam" id="PF00251"/>
    </source>
</evidence>
<dbReference type="EMBL" id="RBVX01000019">
    <property type="protein sequence ID" value="RSL31903.1"/>
    <property type="molecule type" value="Genomic_DNA"/>
</dbReference>
<dbReference type="InterPro" id="IPR006232">
    <property type="entry name" value="Suc6P_hydrolase"/>
</dbReference>
<comment type="subcellular location">
    <subcellularLocation>
        <location evidence="9">Cytoplasm</location>
    </subcellularLocation>
</comment>
<evidence type="ECO:0000256" key="5">
    <source>
        <dbReference type="ARBA" id="ARBA00022801"/>
    </source>
</evidence>
<dbReference type="CDD" id="cd18623">
    <property type="entry name" value="GH32_ScrB-like"/>
    <property type="match status" value="1"/>
</dbReference>
<protein>
    <recommendedName>
        <fullName evidence="4 8">Sucrose-6-phosphate hydrolase</fullName>
        <ecNumber evidence="3 8">3.2.1.26</ecNumber>
    </recommendedName>
    <alternativeName>
        <fullName evidence="7 9">Invertase</fullName>
    </alternativeName>
</protein>
<name>A0A428N0F7_9BACI</name>
<sequence>MIRIMKKRQKKLYRRFRMKDERAFRKELEETLQLNNNTETEPFRQQFHLTPPKGLLNDPNGLIQWRGIYHVFFQWMPFKTGHGSKWWGHATTKDWVNWELLPPALAPVQDFEKNGCYSGSAVVRDGLLQLFYTGNVKDEYGNRSSYQCLAVSEDGVHFEKLGPVISQPERYTAHFRDPKVWYEAGSWWLVIGAQRDDKEGHVLIYRSRDLRKWEFLGPLAGKGVTLSESFGFMWECPDFFELDGMRVLLVSPQGLEKESYQYQNQYQTGVFTGSFDSENATFSHGSFQEMDKGFEFYAPQTFEDEHGRRLLLGWMGVPDQQEDMHPTIKDGWVHCLTMPRELLHLQNGKIAQQPLKEWKQLRGAQQSKDIHVTAETVEWTEWKAIVAEINIEVEEGKSWTISWRDYLTMSFDAEYGVFTLERPDLISGEPAFRTSRIEEIHSLRCYFDRSSAEIFINDGEHVATSRLFPRKQEAKLRCKTHESIMFQVDAWELHSFQWSG</sequence>
<keyword evidence="9" id="KW-0963">Cytoplasm</keyword>
<evidence type="ECO:0000313" key="13">
    <source>
        <dbReference type="Proteomes" id="UP000275076"/>
    </source>
</evidence>
<dbReference type="Pfam" id="PF08244">
    <property type="entry name" value="Glyco_hydro_32C"/>
    <property type="match status" value="1"/>
</dbReference>
<dbReference type="SUPFAM" id="SSF49899">
    <property type="entry name" value="Concanavalin A-like lectins/glucanases"/>
    <property type="match status" value="1"/>
</dbReference>
<accession>A0A428N0F7</accession>
<evidence type="ECO:0000256" key="3">
    <source>
        <dbReference type="ARBA" id="ARBA00012758"/>
    </source>
</evidence>
<comment type="pathway">
    <text evidence="1 9">Glycan biosynthesis; sucrose metabolism.</text>
</comment>
<dbReference type="AlphaFoldDB" id="A0A428N0F7"/>
<evidence type="ECO:0000256" key="7">
    <source>
        <dbReference type="ARBA" id="ARBA00033367"/>
    </source>
</evidence>
<evidence type="ECO:0000256" key="9">
    <source>
        <dbReference type="RuleBase" id="RU365015"/>
    </source>
</evidence>
<keyword evidence="5 8" id="KW-0378">Hydrolase</keyword>
<dbReference type="EC" id="3.2.1.26" evidence="3 8"/>
<dbReference type="GO" id="GO:0005985">
    <property type="term" value="P:sucrose metabolic process"/>
    <property type="evidence" value="ECO:0007669"/>
    <property type="project" value="UniProtKB-UniPathway"/>
</dbReference>
<dbReference type="OrthoDB" id="9759709at2"/>
<dbReference type="Gene3D" id="2.60.120.560">
    <property type="entry name" value="Exo-inulinase, domain 1"/>
    <property type="match status" value="1"/>
</dbReference>
<dbReference type="InterPro" id="IPR013320">
    <property type="entry name" value="ConA-like_dom_sf"/>
</dbReference>
<comment type="caution">
    <text evidence="12">The sequence shown here is derived from an EMBL/GenBank/DDBJ whole genome shotgun (WGS) entry which is preliminary data.</text>
</comment>
<keyword evidence="6 8" id="KW-0326">Glycosidase</keyword>
<dbReference type="Proteomes" id="UP000275076">
    <property type="component" value="Unassembled WGS sequence"/>
</dbReference>
<dbReference type="InterPro" id="IPR001362">
    <property type="entry name" value="Glyco_hydro_32"/>
</dbReference>
<dbReference type="UniPathway" id="UPA00238"/>
<dbReference type="PROSITE" id="PS00609">
    <property type="entry name" value="GLYCOSYL_HYDROL_F32"/>
    <property type="match status" value="1"/>
</dbReference>
<keyword evidence="13" id="KW-1185">Reference proteome</keyword>
<feature type="domain" description="Glycosyl hydrolase family 32 N-terminal" evidence="10">
    <location>
        <begin position="48"/>
        <end position="354"/>
    </location>
</feature>
<evidence type="ECO:0000313" key="12">
    <source>
        <dbReference type="EMBL" id="RSL31903.1"/>
    </source>
</evidence>
<dbReference type="InterPro" id="IPR051214">
    <property type="entry name" value="GH32_Enzymes"/>
</dbReference>
<gene>
    <name evidence="12" type="ORF">D7Z54_18130</name>
</gene>
<dbReference type="Pfam" id="PF00251">
    <property type="entry name" value="Glyco_hydro_32N"/>
    <property type="match status" value="1"/>
</dbReference>
<feature type="domain" description="Glycosyl hydrolase family 32 C-terminal" evidence="11">
    <location>
        <begin position="380"/>
        <end position="477"/>
    </location>
</feature>